<feature type="region of interest" description="Disordered" evidence="1">
    <location>
        <begin position="1"/>
        <end position="28"/>
    </location>
</feature>
<evidence type="ECO:0000256" key="1">
    <source>
        <dbReference type="SAM" id="MobiDB-lite"/>
    </source>
</evidence>
<dbReference type="AlphaFoldDB" id="A0A804KXR0"/>
<dbReference type="EnsemblPlants" id="Ma10_t18700.1">
    <property type="protein sequence ID" value="Ma10_p18700.1"/>
    <property type="gene ID" value="Ma10_g18700"/>
</dbReference>
<proteinExistence type="predicted"/>
<feature type="compositionally biased region" description="Low complexity" evidence="1">
    <location>
        <begin position="11"/>
        <end position="28"/>
    </location>
</feature>
<dbReference type="EMBL" id="HG996476">
    <property type="protein sequence ID" value="CAG1853938.1"/>
    <property type="molecule type" value="Genomic_DNA"/>
</dbReference>
<keyword evidence="4" id="KW-1185">Reference proteome</keyword>
<accession>A0A804KXR0</accession>
<evidence type="ECO:0000313" key="4">
    <source>
        <dbReference type="Proteomes" id="UP000012960"/>
    </source>
</evidence>
<dbReference type="InParanoid" id="A0A804KXR0"/>
<organism evidence="3 4">
    <name type="scientific">Musa acuminata subsp. malaccensis</name>
    <name type="common">Wild banana</name>
    <name type="synonym">Musa malaccensis</name>
    <dbReference type="NCBI Taxonomy" id="214687"/>
    <lineage>
        <taxon>Eukaryota</taxon>
        <taxon>Viridiplantae</taxon>
        <taxon>Streptophyta</taxon>
        <taxon>Embryophyta</taxon>
        <taxon>Tracheophyta</taxon>
        <taxon>Spermatophyta</taxon>
        <taxon>Magnoliopsida</taxon>
        <taxon>Liliopsida</taxon>
        <taxon>Zingiberales</taxon>
        <taxon>Musaceae</taxon>
        <taxon>Musa</taxon>
    </lineage>
</organism>
<protein>
    <submittedName>
        <fullName evidence="2">(wild Malaysian banana) hypothetical protein</fullName>
    </submittedName>
</protein>
<sequence length="54" mass="5406">MGPVPGAIPCPGTGRATPTSTASPSPSRLLPVIDTLRAPASWSFGQTFSGGQSH</sequence>
<reference evidence="3" key="2">
    <citation type="submission" date="2021-05" db="UniProtKB">
        <authorList>
            <consortium name="EnsemblPlants"/>
        </authorList>
    </citation>
    <scope>IDENTIFICATION</scope>
    <source>
        <strain evidence="3">subsp. malaccensis</strain>
    </source>
</reference>
<reference evidence="2" key="1">
    <citation type="submission" date="2021-03" db="EMBL/GenBank/DDBJ databases">
        <authorList>
            <consortium name="Genoscope - CEA"/>
            <person name="William W."/>
        </authorList>
    </citation>
    <scope>NUCLEOTIDE SEQUENCE</scope>
    <source>
        <strain evidence="2">Doubled-haploid Pahang</strain>
    </source>
</reference>
<name>A0A804KXR0_MUSAM</name>
<evidence type="ECO:0000313" key="3">
    <source>
        <dbReference type="EnsemblPlants" id="Ma10_p18700.1"/>
    </source>
</evidence>
<dbReference type="Proteomes" id="UP000012960">
    <property type="component" value="Unplaced"/>
</dbReference>
<evidence type="ECO:0000313" key="2">
    <source>
        <dbReference type="EMBL" id="CAG1853938.1"/>
    </source>
</evidence>
<gene>
    <name evidence="2" type="ORF">GSMUA_321640.1</name>
</gene>
<dbReference type="Gramene" id="Ma10_t18700.1">
    <property type="protein sequence ID" value="Ma10_p18700.1"/>
    <property type="gene ID" value="Ma10_g18700"/>
</dbReference>